<keyword evidence="5" id="KW-1133">Transmembrane helix</keyword>
<sequence length="426" mass="46396">MKKITGLPTICVFLALLVGLIVYRFIVWPDDHAFHARLPLDLWIYAQAGAEVTAGTPLYDAAYVANLPFTYPPFSAILFAPLALFDATTLTWTWHILTGLALLAVLLLVFRERGIKLTPGVWLLAVLLVACSTALEPVHGTAFFGQINIFLMLLVSLDLLVGRRGLPGIGTGLAAGMKLTPAYFGLVFLMQRRWGAVVGCIATFLVTVAIGFVVIPDAMVFWTDAMFNSNRVGEHTNPGAQSIRSLLYRTVGTDSTAVWLILVAIVVALTCLALRTAIIRHNRSAAMALTGISACLVSPFSWYHHWVWVVPLAVVILIKTNRFLGARATTPLGRQLAGLGSVVAMCLTMAPFINHVVFRTLSFRNYYDISLNYFLPADFIFCGAGLLFIGVYAVWGFLPGARNSSISADVRETTSSQLPVSSKTAR</sequence>
<dbReference type="GO" id="GO:0016758">
    <property type="term" value="F:hexosyltransferase activity"/>
    <property type="evidence" value="ECO:0007669"/>
    <property type="project" value="InterPro"/>
</dbReference>
<dbReference type="HOGENOM" id="CLU_034641_0_0_11"/>
<gene>
    <name evidence="8" type="ORF">UL81_10215</name>
</gene>
<evidence type="ECO:0000256" key="4">
    <source>
        <dbReference type="ARBA" id="ARBA00022692"/>
    </source>
</evidence>
<dbReference type="Proteomes" id="UP000033566">
    <property type="component" value="Chromosome"/>
</dbReference>
<organism evidence="8 9">
    <name type="scientific">Corynebacterium camporealensis</name>
    <dbReference type="NCBI Taxonomy" id="161896"/>
    <lineage>
        <taxon>Bacteria</taxon>
        <taxon>Bacillati</taxon>
        <taxon>Actinomycetota</taxon>
        <taxon>Actinomycetes</taxon>
        <taxon>Mycobacteriales</taxon>
        <taxon>Corynebacteriaceae</taxon>
        <taxon>Corynebacterium</taxon>
    </lineage>
</organism>
<evidence type="ECO:0000313" key="9">
    <source>
        <dbReference type="Proteomes" id="UP000033566"/>
    </source>
</evidence>
<dbReference type="STRING" id="161896.UL81_10215"/>
<evidence type="ECO:0000256" key="7">
    <source>
        <dbReference type="ARBA" id="ARBA00024033"/>
    </source>
</evidence>
<dbReference type="Pfam" id="PF09594">
    <property type="entry name" value="GT87"/>
    <property type="match status" value="1"/>
</dbReference>
<keyword evidence="9" id="KW-1185">Reference proteome</keyword>
<dbReference type="AlphaFoldDB" id="A0A0F6QXH3"/>
<dbReference type="EMBL" id="CP011311">
    <property type="protein sequence ID" value="AKE39977.1"/>
    <property type="molecule type" value="Genomic_DNA"/>
</dbReference>
<keyword evidence="8" id="KW-0328">Glycosyltransferase</keyword>
<evidence type="ECO:0000256" key="2">
    <source>
        <dbReference type="ARBA" id="ARBA00022475"/>
    </source>
</evidence>
<evidence type="ECO:0000313" key="8">
    <source>
        <dbReference type="EMBL" id="AKE39977.1"/>
    </source>
</evidence>
<evidence type="ECO:0000256" key="6">
    <source>
        <dbReference type="ARBA" id="ARBA00023136"/>
    </source>
</evidence>
<dbReference type="InterPro" id="IPR018584">
    <property type="entry name" value="GT87"/>
</dbReference>
<reference evidence="8 9" key="1">
    <citation type="journal article" date="2015" name="Genome Announc.">
        <title>Complete Genome Sequence of Corynebacterium camporealensis DSM 44610, Isolated from the Milk of a Manchega Sheep with Subclinical Mastitis.</title>
        <authorList>
            <person name="Ruckert C."/>
            <person name="Albersmeier A."/>
            <person name="Winkler A."/>
            <person name="Tauch A."/>
        </authorList>
    </citation>
    <scope>NUCLEOTIDE SEQUENCE [LARGE SCALE GENOMIC DNA]</scope>
    <source>
        <strain evidence="8 9">DSM 44610</strain>
    </source>
</reference>
<evidence type="ECO:0000256" key="3">
    <source>
        <dbReference type="ARBA" id="ARBA00022679"/>
    </source>
</evidence>
<dbReference type="OrthoDB" id="9774600at2"/>
<protein>
    <submittedName>
        <fullName evidence="8">Uncharacterized protein</fullName>
    </submittedName>
</protein>
<dbReference type="RefSeq" id="WP_035104368.1">
    <property type="nucleotide sequence ID" value="NZ_CP011311.1"/>
</dbReference>
<accession>A0A0F6QXH3</accession>
<comment type="subcellular location">
    <subcellularLocation>
        <location evidence="1">Cell membrane</location>
        <topology evidence="1">Multi-pass membrane protein</topology>
    </subcellularLocation>
</comment>
<proteinExistence type="inferred from homology"/>
<keyword evidence="4" id="KW-0812">Transmembrane</keyword>
<dbReference type="KEGG" id="ccj:UL81_10215"/>
<keyword evidence="3 8" id="KW-0808">Transferase</keyword>
<evidence type="ECO:0000256" key="1">
    <source>
        <dbReference type="ARBA" id="ARBA00004651"/>
    </source>
</evidence>
<keyword evidence="6" id="KW-0472">Membrane</keyword>
<evidence type="ECO:0000256" key="5">
    <source>
        <dbReference type="ARBA" id="ARBA00022989"/>
    </source>
</evidence>
<comment type="similarity">
    <text evidence="7">Belongs to the glycosyltransferase 87 family.</text>
</comment>
<keyword evidence="2" id="KW-1003">Cell membrane</keyword>
<dbReference type="GO" id="GO:0005886">
    <property type="term" value="C:plasma membrane"/>
    <property type="evidence" value="ECO:0007669"/>
    <property type="project" value="UniProtKB-SubCell"/>
</dbReference>
<name>A0A0F6QXH3_9CORY</name>